<proteinExistence type="predicted"/>
<dbReference type="InterPro" id="IPR039374">
    <property type="entry name" value="SIP_fam"/>
</dbReference>
<organism evidence="2 3">
    <name type="scientific">Microlunatus ginsengisoli</name>
    <dbReference type="NCBI Taxonomy" id="363863"/>
    <lineage>
        <taxon>Bacteria</taxon>
        <taxon>Bacillati</taxon>
        <taxon>Actinomycetota</taxon>
        <taxon>Actinomycetes</taxon>
        <taxon>Propionibacteriales</taxon>
        <taxon>Propionibacteriaceae</taxon>
        <taxon>Microlunatus</taxon>
    </lineage>
</organism>
<dbReference type="CDD" id="cd06193">
    <property type="entry name" value="siderophore_interacting"/>
    <property type="match status" value="1"/>
</dbReference>
<dbReference type="EMBL" id="BAABAB010000005">
    <property type="protein sequence ID" value="GAA3607006.1"/>
    <property type="molecule type" value="Genomic_DNA"/>
</dbReference>
<dbReference type="InterPro" id="IPR017927">
    <property type="entry name" value="FAD-bd_FR_type"/>
</dbReference>
<dbReference type="InterPro" id="IPR039261">
    <property type="entry name" value="FNR_nucleotide-bd"/>
</dbReference>
<comment type="caution">
    <text evidence="2">The sequence shown here is derived from an EMBL/GenBank/DDBJ whole genome shotgun (WGS) entry which is preliminary data.</text>
</comment>
<dbReference type="PROSITE" id="PS51384">
    <property type="entry name" value="FAD_FR"/>
    <property type="match status" value="1"/>
</dbReference>
<dbReference type="InterPro" id="IPR017938">
    <property type="entry name" value="Riboflavin_synthase-like_b-brl"/>
</dbReference>
<dbReference type="Pfam" id="PF08021">
    <property type="entry name" value="FAD_binding_9"/>
    <property type="match status" value="1"/>
</dbReference>
<dbReference type="Gene3D" id="3.40.50.80">
    <property type="entry name" value="Nucleotide-binding domain of ferredoxin-NADP reductase (FNR) module"/>
    <property type="match status" value="1"/>
</dbReference>
<evidence type="ECO:0000313" key="3">
    <source>
        <dbReference type="Proteomes" id="UP001501490"/>
    </source>
</evidence>
<sequence>MTERPRPKRVARSATVVRTEQLSPAMVRVVLGGPDLAALPELEFTDHYVKLLFAPAGAGYAWPFDPDEIRASRPAEQWPVTRTYTIRWFDREAGELAIDFVVHGDAGLAAPWAAQARPGDEIGFFGPGGGYVPEPGAAHLLAGDEAALPAIAAALDRLPADAEAEVYVEVAGPADELPLRVTDKTRLTWVHRGDAPYGAPLARAVRSGWTPGPNAQVFVHGNAELVRDLRRFLFVEHRLDRRAVSISGYWRTGYTEERWQSTKRELVEQMERDEAAAAHP</sequence>
<feature type="domain" description="FAD-binding FR-type" evidence="1">
    <location>
        <begin position="9"/>
        <end position="134"/>
    </location>
</feature>
<accession>A0ABP6ZI95</accession>
<name>A0ABP6ZI95_9ACTN</name>
<dbReference type="SUPFAM" id="SSF63380">
    <property type="entry name" value="Riboflavin synthase domain-like"/>
    <property type="match status" value="1"/>
</dbReference>
<dbReference type="Proteomes" id="UP001501490">
    <property type="component" value="Unassembled WGS sequence"/>
</dbReference>
<dbReference type="PANTHER" id="PTHR30157">
    <property type="entry name" value="FERRIC REDUCTASE, NADPH-DEPENDENT"/>
    <property type="match status" value="1"/>
</dbReference>
<dbReference type="RefSeq" id="WP_344801599.1">
    <property type="nucleotide sequence ID" value="NZ_BAABAB010000005.1"/>
</dbReference>
<evidence type="ECO:0000259" key="1">
    <source>
        <dbReference type="PROSITE" id="PS51384"/>
    </source>
</evidence>
<gene>
    <name evidence="2" type="ORF">GCM10022236_06010</name>
</gene>
<dbReference type="InterPro" id="IPR013113">
    <property type="entry name" value="SIP_FAD-bd"/>
</dbReference>
<evidence type="ECO:0000313" key="2">
    <source>
        <dbReference type="EMBL" id="GAA3607006.1"/>
    </source>
</evidence>
<dbReference type="InterPro" id="IPR007037">
    <property type="entry name" value="SIP_rossman_dom"/>
</dbReference>
<dbReference type="PANTHER" id="PTHR30157:SF0">
    <property type="entry name" value="NADPH-DEPENDENT FERRIC-CHELATE REDUCTASE"/>
    <property type="match status" value="1"/>
</dbReference>
<dbReference type="Pfam" id="PF04954">
    <property type="entry name" value="SIP"/>
    <property type="match status" value="1"/>
</dbReference>
<keyword evidence="3" id="KW-1185">Reference proteome</keyword>
<protein>
    <submittedName>
        <fullName evidence="2">Siderophore-interacting protein</fullName>
    </submittedName>
</protein>
<dbReference type="Gene3D" id="2.40.30.10">
    <property type="entry name" value="Translation factors"/>
    <property type="match status" value="1"/>
</dbReference>
<reference evidence="3" key="1">
    <citation type="journal article" date="2019" name="Int. J. Syst. Evol. Microbiol.">
        <title>The Global Catalogue of Microorganisms (GCM) 10K type strain sequencing project: providing services to taxonomists for standard genome sequencing and annotation.</title>
        <authorList>
            <consortium name="The Broad Institute Genomics Platform"/>
            <consortium name="The Broad Institute Genome Sequencing Center for Infectious Disease"/>
            <person name="Wu L."/>
            <person name="Ma J."/>
        </authorList>
    </citation>
    <scope>NUCLEOTIDE SEQUENCE [LARGE SCALE GENOMIC DNA]</scope>
    <source>
        <strain evidence="3">JCM 16929</strain>
    </source>
</reference>